<dbReference type="InterPro" id="IPR029159">
    <property type="entry name" value="CA109-like"/>
</dbReference>
<keyword evidence="6" id="KW-0234">DNA repair</keyword>
<keyword evidence="4" id="KW-0228">DNA excision</keyword>
<organism evidence="8 9">
    <name type="scientific">Phycomyces blakesleeanus (strain ATCC 8743b / DSM 1359 / FGSC 10004 / NBRC 33097 / NRRL 1555)</name>
    <dbReference type="NCBI Taxonomy" id="763407"/>
    <lineage>
        <taxon>Eukaryota</taxon>
        <taxon>Fungi</taxon>
        <taxon>Fungi incertae sedis</taxon>
        <taxon>Mucoromycota</taxon>
        <taxon>Mucoromycotina</taxon>
        <taxon>Mucoromycetes</taxon>
        <taxon>Mucorales</taxon>
        <taxon>Phycomycetaceae</taxon>
        <taxon>Phycomyces</taxon>
    </lineage>
</organism>
<gene>
    <name evidence="8" type="ORF">PHYBLDRAFT_77351</name>
</gene>
<keyword evidence="9" id="KW-1185">Reference proteome</keyword>
<dbReference type="InterPro" id="IPR004601">
    <property type="entry name" value="UvdE"/>
</dbReference>
<dbReference type="GO" id="GO:0005739">
    <property type="term" value="C:mitochondrion"/>
    <property type="evidence" value="ECO:0007669"/>
    <property type="project" value="TreeGrafter"/>
</dbReference>
<dbReference type="GO" id="GO:0004519">
    <property type="term" value="F:endonuclease activity"/>
    <property type="evidence" value="ECO:0007669"/>
    <property type="project" value="UniProtKB-KW"/>
</dbReference>
<dbReference type="AlphaFoldDB" id="A0A162WL59"/>
<dbReference type="GO" id="GO:0016787">
    <property type="term" value="F:hydrolase activity"/>
    <property type="evidence" value="ECO:0007669"/>
    <property type="project" value="UniProtKB-KW"/>
</dbReference>
<keyword evidence="5" id="KW-0378">Hydrolase</keyword>
<evidence type="ECO:0000256" key="5">
    <source>
        <dbReference type="ARBA" id="ARBA00022801"/>
    </source>
</evidence>
<dbReference type="GO" id="GO:0006289">
    <property type="term" value="P:nucleotide-excision repair"/>
    <property type="evidence" value="ECO:0007669"/>
    <property type="project" value="InterPro"/>
</dbReference>
<dbReference type="GeneID" id="29004152"/>
<evidence type="ECO:0000256" key="3">
    <source>
        <dbReference type="ARBA" id="ARBA00022763"/>
    </source>
</evidence>
<evidence type="ECO:0000256" key="7">
    <source>
        <dbReference type="SAM" id="MobiDB-lite"/>
    </source>
</evidence>
<dbReference type="GO" id="GO:0005634">
    <property type="term" value="C:nucleus"/>
    <property type="evidence" value="ECO:0007669"/>
    <property type="project" value="TreeGrafter"/>
</dbReference>
<dbReference type="Gene3D" id="3.20.20.150">
    <property type="entry name" value="Divalent-metal-dependent TIM barrel enzymes"/>
    <property type="match status" value="1"/>
</dbReference>
<proteinExistence type="predicted"/>
<dbReference type="NCBIfam" id="TIGR00629">
    <property type="entry name" value="uvde"/>
    <property type="match status" value="1"/>
</dbReference>
<reference evidence="9" key="1">
    <citation type="submission" date="2015-06" db="EMBL/GenBank/DDBJ databases">
        <title>Expansion of signal transduction pathways in fungi by whole-genome duplication.</title>
        <authorList>
            <consortium name="DOE Joint Genome Institute"/>
            <person name="Corrochano L.M."/>
            <person name="Kuo A."/>
            <person name="Marcet-Houben M."/>
            <person name="Polaino S."/>
            <person name="Salamov A."/>
            <person name="Villalobos J.M."/>
            <person name="Alvarez M.I."/>
            <person name="Avalos J."/>
            <person name="Benito E.P."/>
            <person name="Benoit I."/>
            <person name="Burger G."/>
            <person name="Camino L.P."/>
            <person name="Canovas D."/>
            <person name="Cerda-Olmedo E."/>
            <person name="Cheng J.-F."/>
            <person name="Dominguez A."/>
            <person name="Elias M."/>
            <person name="Eslava A.P."/>
            <person name="Glaser F."/>
            <person name="Grimwood J."/>
            <person name="Gutierrez G."/>
            <person name="Heitman J."/>
            <person name="Henrissat B."/>
            <person name="Iturriaga E.A."/>
            <person name="Lang B.F."/>
            <person name="Lavin J.L."/>
            <person name="Lee S."/>
            <person name="Li W."/>
            <person name="Lindquist E."/>
            <person name="Lopez-Garcia S."/>
            <person name="Luque E.M."/>
            <person name="Marcos A.T."/>
            <person name="Martin J."/>
            <person name="McCluskey K."/>
            <person name="Medina H.R."/>
            <person name="Miralles-Duran A."/>
            <person name="Miyazaki A."/>
            <person name="Munoz-Torres E."/>
            <person name="Oguiza J.A."/>
            <person name="Ohm R."/>
            <person name="Olmedo M."/>
            <person name="Orejas M."/>
            <person name="Ortiz-Castellanos L."/>
            <person name="Pisabarro A.G."/>
            <person name="Rodriguez-Romero J."/>
            <person name="Ruiz-Herrera J."/>
            <person name="Ruiz-Vazquez R."/>
            <person name="Sanz C."/>
            <person name="Schackwitz W."/>
            <person name="Schmutz J."/>
            <person name="Shahriari M."/>
            <person name="Shelest E."/>
            <person name="Silva-Franco F."/>
            <person name="Soanes D."/>
            <person name="Syed K."/>
            <person name="Tagua V.G."/>
            <person name="Talbot N.J."/>
            <person name="Thon M."/>
            <person name="De vries R.P."/>
            <person name="Wiebenga A."/>
            <person name="Yadav J.S."/>
            <person name="Braun E.L."/>
            <person name="Baker S."/>
            <person name="Garre V."/>
            <person name="Horwitz B."/>
            <person name="Torres-Martinez S."/>
            <person name="Idnurm A."/>
            <person name="Herrera-Estrella A."/>
            <person name="Gabaldon T."/>
            <person name="Grigoriev I.V."/>
        </authorList>
    </citation>
    <scope>NUCLEOTIDE SEQUENCE [LARGE SCALE GENOMIC DNA]</scope>
    <source>
        <strain evidence="9">NRRL 1555(-)</strain>
    </source>
</reference>
<dbReference type="GO" id="GO:0043504">
    <property type="term" value="P:mitochondrial DNA repair"/>
    <property type="evidence" value="ECO:0007669"/>
    <property type="project" value="TreeGrafter"/>
</dbReference>
<dbReference type="Pfam" id="PF03851">
    <property type="entry name" value="UvdE"/>
    <property type="match status" value="1"/>
</dbReference>
<feature type="compositionally biased region" description="Basic and acidic residues" evidence="7">
    <location>
        <begin position="267"/>
        <end position="287"/>
    </location>
</feature>
<feature type="region of interest" description="Disordered" evidence="7">
    <location>
        <begin position="261"/>
        <end position="294"/>
    </location>
</feature>
<protein>
    <submittedName>
        <fullName evidence="8">Fusion product between UV endonuclease and adjacent protein</fullName>
    </submittedName>
</protein>
<sequence>MSAVVELYSRLVHKDPTKYKGRLGYACINTVLRKQKVPVFCSRTCRIDTLKQKGIEYVKDLALQNVKDLKTLIEWNNENKITFMRMSSDIFPFASHDDYGYSLEYAKDNLEEIGKLAHKYNHRLTTHPGQYNQLGSPTPKVVLRTIKDLNYHADMMDYMGLPPDSIMIMQVLSHMGGVYGDKCAAMARFEKVYNDLPENIKRRLVLENDEMCYSVSDLLPLCQRLNIPLVLDWHHHSINPGEVTDLVSLVPSINETWTRRGLKPKQHYSESRKGASSMMERRAHSDSVKNLPPTGDDVDLMIEAKDKEQAVLQLYKDYNLCDVKDESFVPYHGNETMETKGRKSNKKVKEEAKIKVESKIKEEDEDFKQGLSHTFDTKETIPHIRTRLQARLENSETKEVKKEANADELVVSKKRKTKSKLWLKQTLYYQQMQKQIQIRTTSITLLTRATALCHKWAQYQTTSRALLGSLGNILAQRLASQDQYSRVVDMGADPIRLFYKQTIAMEDTMIQIHQIMNDFSDVIQDWQRLEADATKHFQKYISTLSTFGDKRVPLSNEALIQVAAIKPEEIHSNIVNLHSMYLTEYNYKQVLLDTLPMHTSRTELLDQLTDRWARQSHIQLDIPQEMEERLKLYKTTKKTVESVD</sequence>
<evidence type="ECO:0000256" key="1">
    <source>
        <dbReference type="ARBA" id="ARBA00022722"/>
    </source>
</evidence>
<name>A0A162WL59_PHYB8</name>
<dbReference type="OrthoDB" id="541883at2759"/>
<dbReference type="RefSeq" id="XP_018286805.1">
    <property type="nucleotide sequence ID" value="XM_018443246.1"/>
</dbReference>
<dbReference type="PANTHER" id="PTHR31290:SF5">
    <property type="entry name" value="UV-DAMAGE ENDONUCLEASE"/>
    <property type="match status" value="1"/>
</dbReference>
<accession>A0A162WL59</accession>
<dbReference type="VEuPathDB" id="FungiDB:PHYBLDRAFT_77351"/>
<evidence type="ECO:0000256" key="2">
    <source>
        <dbReference type="ARBA" id="ARBA00022759"/>
    </source>
</evidence>
<dbReference type="FunCoup" id="A0A162WL59">
    <property type="interactions" value="460"/>
</dbReference>
<dbReference type="GO" id="GO:0009411">
    <property type="term" value="P:response to UV"/>
    <property type="evidence" value="ECO:0007669"/>
    <property type="project" value="InterPro"/>
</dbReference>
<dbReference type="InParanoid" id="A0A162WL59"/>
<dbReference type="SUPFAM" id="SSF51658">
    <property type="entry name" value="Xylose isomerase-like"/>
    <property type="match status" value="1"/>
</dbReference>
<dbReference type="EMBL" id="KV440994">
    <property type="protein sequence ID" value="OAD68765.1"/>
    <property type="molecule type" value="Genomic_DNA"/>
</dbReference>
<evidence type="ECO:0000313" key="8">
    <source>
        <dbReference type="EMBL" id="OAD68765.1"/>
    </source>
</evidence>
<evidence type="ECO:0000256" key="6">
    <source>
        <dbReference type="ARBA" id="ARBA00023204"/>
    </source>
</evidence>
<evidence type="ECO:0000313" key="9">
    <source>
        <dbReference type="Proteomes" id="UP000077315"/>
    </source>
</evidence>
<dbReference type="Proteomes" id="UP000077315">
    <property type="component" value="Unassembled WGS sequence"/>
</dbReference>
<keyword evidence="2 8" id="KW-0255">Endonuclease</keyword>
<dbReference type="InterPro" id="IPR036237">
    <property type="entry name" value="Xyl_isomerase-like_sf"/>
</dbReference>
<dbReference type="Pfam" id="PF15011">
    <property type="entry name" value="CA109-like"/>
    <property type="match status" value="1"/>
</dbReference>
<keyword evidence="3" id="KW-0227">DNA damage</keyword>
<evidence type="ECO:0000256" key="4">
    <source>
        <dbReference type="ARBA" id="ARBA00022769"/>
    </source>
</evidence>
<dbReference type="PANTHER" id="PTHR31290">
    <property type="entry name" value="UV-DAMAGE ENDONUCLEASE"/>
    <property type="match status" value="1"/>
</dbReference>
<keyword evidence="1" id="KW-0540">Nuclease</keyword>